<dbReference type="PANTHER" id="PTHR45647">
    <property type="entry name" value="OS02G0152300 PROTEIN"/>
    <property type="match status" value="1"/>
</dbReference>
<accession>A0A8J5L346</accession>
<evidence type="ECO:0000313" key="6">
    <source>
        <dbReference type="Proteomes" id="UP000734854"/>
    </source>
</evidence>
<dbReference type="PROSITE" id="PS00108">
    <property type="entry name" value="PROTEIN_KINASE_ST"/>
    <property type="match status" value="1"/>
</dbReference>
<dbReference type="InterPro" id="IPR011009">
    <property type="entry name" value="Kinase-like_dom_sf"/>
</dbReference>
<evidence type="ECO:0000259" key="4">
    <source>
        <dbReference type="PROSITE" id="PS50011"/>
    </source>
</evidence>
<dbReference type="EMBL" id="JACMSC010000008">
    <property type="protein sequence ID" value="KAG6509875.1"/>
    <property type="molecule type" value="Genomic_DNA"/>
</dbReference>
<dbReference type="GO" id="GO:0004672">
    <property type="term" value="F:protein kinase activity"/>
    <property type="evidence" value="ECO:0007669"/>
    <property type="project" value="InterPro"/>
</dbReference>
<dbReference type="Gene3D" id="3.40.50.620">
    <property type="entry name" value="HUPs"/>
    <property type="match status" value="1"/>
</dbReference>
<comment type="caution">
    <text evidence="5">The sequence shown here is derived from an EMBL/GenBank/DDBJ whole genome shotgun (WGS) entry which is preliminary data.</text>
</comment>
<dbReference type="SMART" id="SM00220">
    <property type="entry name" value="S_TKc"/>
    <property type="match status" value="1"/>
</dbReference>
<evidence type="ECO:0000256" key="3">
    <source>
        <dbReference type="ARBA" id="ARBA00022786"/>
    </source>
</evidence>
<evidence type="ECO:0000313" key="5">
    <source>
        <dbReference type="EMBL" id="KAG6509875.1"/>
    </source>
</evidence>
<dbReference type="SUPFAM" id="SSF56112">
    <property type="entry name" value="Protein kinase-like (PK-like)"/>
    <property type="match status" value="1"/>
</dbReference>
<dbReference type="InterPro" id="IPR000719">
    <property type="entry name" value="Prot_kinase_dom"/>
</dbReference>
<dbReference type="AlphaFoldDB" id="A0A8J5L346"/>
<comment type="catalytic activity">
    <reaction evidence="1">
        <text>S-ubiquitinyl-[E2 ubiquitin-conjugating enzyme]-L-cysteine + [acceptor protein]-L-lysine = [E2 ubiquitin-conjugating enzyme]-L-cysteine + N(6)-ubiquitinyl-[acceptor protein]-L-lysine.</text>
        <dbReference type="EC" id="2.3.2.27"/>
    </reaction>
</comment>
<dbReference type="Pfam" id="PF00069">
    <property type="entry name" value="Pkinase"/>
    <property type="match status" value="1"/>
</dbReference>
<dbReference type="Gene3D" id="3.30.200.20">
    <property type="entry name" value="Phosphorylase Kinase, domain 1"/>
    <property type="match status" value="1"/>
</dbReference>
<name>A0A8J5L346_ZINOF</name>
<gene>
    <name evidence="5" type="ORF">ZIOFF_027882</name>
</gene>
<dbReference type="GO" id="GO:0005524">
    <property type="term" value="F:ATP binding"/>
    <property type="evidence" value="ECO:0007669"/>
    <property type="project" value="InterPro"/>
</dbReference>
<dbReference type="Gene3D" id="1.10.510.10">
    <property type="entry name" value="Transferase(Phosphotransferase) domain 1"/>
    <property type="match status" value="1"/>
</dbReference>
<dbReference type="Proteomes" id="UP000734854">
    <property type="component" value="Unassembled WGS sequence"/>
</dbReference>
<protein>
    <recommendedName>
        <fullName evidence="2">RING-type E3 ubiquitin transferase</fullName>
        <ecNumber evidence="2">2.3.2.27</ecNumber>
    </recommendedName>
</protein>
<proteinExistence type="predicted"/>
<keyword evidence="6" id="KW-1185">Reference proteome</keyword>
<dbReference type="EC" id="2.3.2.27" evidence="2"/>
<dbReference type="InterPro" id="IPR008271">
    <property type="entry name" value="Ser/Thr_kinase_AS"/>
</dbReference>
<dbReference type="GO" id="GO:0061630">
    <property type="term" value="F:ubiquitin protein ligase activity"/>
    <property type="evidence" value="ECO:0007669"/>
    <property type="project" value="UniProtKB-EC"/>
</dbReference>
<keyword evidence="3" id="KW-0833">Ubl conjugation pathway</keyword>
<feature type="domain" description="Protein kinase" evidence="4">
    <location>
        <begin position="343"/>
        <end position="606"/>
    </location>
</feature>
<evidence type="ECO:0000256" key="2">
    <source>
        <dbReference type="ARBA" id="ARBA00012483"/>
    </source>
</evidence>
<sequence>MMDPIPDLPLEPVAEEAIGKFNSSSETIHVAVGKENKKEKQNLLWVMRNFPRDTIGLVHVHWHSKWIPTDFGVKFNYKYGNEQSQAKHREDERRKMQDMIDDYKDLCAERMVTEHHTEHEDVVEGVKCLVEKCQIKRLVIGSRSMANQISILQYCQIWHVRKGKLISTRFPCSEVISEKIHVHAQREYGTHQVPASHLVSRISEVNDGQLDVTPANELEERDGVDQDIGEVVNSRQEALNYLLRQYSNERSDTTICSFSFLRTSELAKGYRLQLERNEMLLQEVREKLCQTEQEKPDAGRKAPVLNLISSSFNRRRKDNDDPATPPHIRQFTETQVKKATDNFSECKRIGEGGYGPVYKARLLGNDVAIKMLSPKSNQSQKEYHQELKVLSMIEHPHIVKLIGVCSELSALVYEYLPHRSLSQRLARGLEWQDRIRIISEQRSALMYLHSSPNRGQPIVHADLKFSNILLDEDDISRLSDFGTARVMHRGLSKKATFCHNTNPMGTPGYMDPAFAMSGELTPQSDIYSFGIVILRLLTGSPELNIAKQVEEAIRKGAVNCILDASAGDWPAANAKQLLQLALRCCNIDRKKRPGLRSAEWRALDRLRAMAANSFGSSI</sequence>
<reference evidence="5 6" key="1">
    <citation type="submission" date="2020-08" db="EMBL/GenBank/DDBJ databases">
        <title>Plant Genome Project.</title>
        <authorList>
            <person name="Zhang R.-G."/>
        </authorList>
    </citation>
    <scope>NUCLEOTIDE SEQUENCE [LARGE SCALE GENOMIC DNA]</scope>
    <source>
        <tissue evidence="5">Rhizome</tissue>
    </source>
</reference>
<organism evidence="5 6">
    <name type="scientific">Zingiber officinale</name>
    <name type="common">Ginger</name>
    <name type="synonym">Amomum zingiber</name>
    <dbReference type="NCBI Taxonomy" id="94328"/>
    <lineage>
        <taxon>Eukaryota</taxon>
        <taxon>Viridiplantae</taxon>
        <taxon>Streptophyta</taxon>
        <taxon>Embryophyta</taxon>
        <taxon>Tracheophyta</taxon>
        <taxon>Spermatophyta</taxon>
        <taxon>Magnoliopsida</taxon>
        <taxon>Liliopsida</taxon>
        <taxon>Zingiberales</taxon>
        <taxon>Zingiberaceae</taxon>
        <taxon>Zingiber</taxon>
    </lineage>
</organism>
<dbReference type="InterPro" id="IPR014729">
    <property type="entry name" value="Rossmann-like_a/b/a_fold"/>
</dbReference>
<dbReference type="PANTHER" id="PTHR45647:SF18">
    <property type="entry name" value="U-BOX DOMAIN-CONTAINING PROTEIN 33"/>
    <property type="match status" value="1"/>
</dbReference>
<dbReference type="PROSITE" id="PS50011">
    <property type="entry name" value="PROTEIN_KINASE_DOM"/>
    <property type="match status" value="1"/>
</dbReference>
<dbReference type="InterPro" id="IPR051348">
    <property type="entry name" value="U-box_ubiquitin_ligases"/>
</dbReference>
<evidence type="ECO:0000256" key="1">
    <source>
        <dbReference type="ARBA" id="ARBA00000900"/>
    </source>
</evidence>